<evidence type="ECO:0000259" key="6">
    <source>
        <dbReference type="Pfam" id="PF00082"/>
    </source>
</evidence>
<evidence type="ECO:0000256" key="3">
    <source>
        <dbReference type="ARBA" id="ARBA00022801"/>
    </source>
</evidence>
<organism evidence="7 8">
    <name type="scientific">Anaeromyces robustus</name>
    <dbReference type="NCBI Taxonomy" id="1754192"/>
    <lineage>
        <taxon>Eukaryota</taxon>
        <taxon>Fungi</taxon>
        <taxon>Fungi incertae sedis</taxon>
        <taxon>Chytridiomycota</taxon>
        <taxon>Chytridiomycota incertae sedis</taxon>
        <taxon>Neocallimastigomycetes</taxon>
        <taxon>Neocallimastigales</taxon>
        <taxon>Neocallimastigaceae</taxon>
        <taxon>Anaeromyces</taxon>
    </lineage>
</organism>
<dbReference type="Pfam" id="PF00082">
    <property type="entry name" value="Peptidase_S8"/>
    <property type="match status" value="1"/>
</dbReference>
<evidence type="ECO:0000256" key="2">
    <source>
        <dbReference type="ARBA" id="ARBA00022670"/>
    </source>
</evidence>
<keyword evidence="8" id="KW-1185">Reference proteome</keyword>
<keyword evidence="3" id="KW-0378">Hydrolase</keyword>
<dbReference type="InterPro" id="IPR023828">
    <property type="entry name" value="Peptidase_S8_Ser-AS"/>
</dbReference>
<evidence type="ECO:0000256" key="1">
    <source>
        <dbReference type="ARBA" id="ARBA00011073"/>
    </source>
</evidence>
<dbReference type="STRING" id="1754192.A0A1Y1VKN9"/>
<evidence type="ECO:0000313" key="8">
    <source>
        <dbReference type="Proteomes" id="UP000193944"/>
    </source>
</evidence>
<dbReference type="PANTHER" id="PTHR43806">
    <property type="entry name" value="PEPTIDASE S8"/>
    <property type="match status" value="1"/>
</dbReference>
<dbReference type="InterPro" id="IPR000209">
    <property type="entry name" value="Peptidase_S8/S53_dom"/>
</dbReference>
<evidence type="ECO:0000313" key="7">
    <source>
        <dbReference type="EMBL" id="ORX58660.1"/>
    </source>
</evidence>
<evidence type="ECO:0000256" key="4">
    <source>
        <dbReference type="ARBA" id="ARBA00022825"/>
    </source>
</evidence>
<dbReference type="GO" id="GO:0006508">
    <property type="term" value="P:proteolysis"/>
    <property type="evidence" value="ECO:0007669"/>
    <property type="project" value="UniProtKB-KW"/>
</dbReference>
<dbReference type="SUPFAM" id="SSF52743">
    <property type="entry name" value="Subtilisin-like"/>
    <property type="match status" value="1"/>
</dbReference>
<dbReference type="PROSITE" id="PS51892">
    <property type="entry name" value="SUBTILASE"/>
    <property type="match status" value="1"/>
</dbReference>
<dbReference type="Proteomes" id="UP000193944">
    <property type="component" value="Unassembled WGS sequence"/>
</dbReference>
<dbReference type="OrthoDB" id="206201at2759"/>
<reference evidence="7 8" key="1">
    <citation type="submission" date="2016-08" db="EMBL/GenBank/DDBJ databases">
        <title>A Parts List for Fungal Cellulosomes Revealed by Comparative Genomics.</title>
        <authorList>
            <consortium name="DOE Joint Genome Institute"/>
            <person name="Haitjema C.H."/>
            <person name="Gilmore S.P."/>
            <person name="Henske J.K."/>
            <person name="Solomon K.V."/>
            <person name="De Groot R."/>
            <person name="Kuo A."/>
            <person name="Mondo S.J."/>
            <person name="Salamov A.A."/>
            <person name="Labutti K."/>
            <person name="Zhao Z."/>
            <person name="Chiniquy J."/>
            <person name="Barry K."/>
            <person name="Brewer H.M."/>
            <person name="Purvine S.O."/>
            <person name="Wright A.T."/>
            <person name="Boxma B."/>
            <person name="Van Alen T."/>
            <person name="Hackstein J.H."/>
            <person name="Baker S.E."/>
            <person name="Grigoriev I.V."/>
            <person name="O'Malley M.A."/>
        </authorList>
    </citation>
    <scope>NUCLEOTIDE SEQUENCE [LARGE SCALE GENOMIC DNA]</scope>
    <source>
        <strain evidence="7 8">S4</strain>
    </source>
</reference>
<dbReference type="InterPro" id="IPR036852">
    <property type="entry name" value="Peptidase_S8/S53_dom_sf"/>
</dbReference>
<comment type="caution">
    <text evidence="7">The sequence shown here is derived from an EMBL/GenBank/DDBJ whole genome shotgun (WGS) entry which is preliminary data.</text>
</comment>
<dbReference type="Gene3D" id="3.40.50.200">
    <property type="entry name" value="Peptidase S8/S53 domain"/>
    <property type="match status" value="1"/>
</dbReference>
<keyword evidence="2" id="KW-0645">Protease</keyword>
<dbReference type="PANTHER" id="PTHR43806:SF11">
    <property type="entry name" value="CEREVISIN-RELATED"/>
    <property type="match status" value="1"/>
</dbReference>
<feature type="domain" description="Peptidase S8/S53" evidence="6">
    <location>
        <begin position="10"/>
        <end position="186"/>
    </location>
</feature>
<protein>
    <submittedName>
        <fullName evidence="7">Subtilisin-like protein</fullName>
    </submittedName>
</protein>
<dbReference type="GO" id="GO:0004252">
    <property type="term" value="F:serine-type endopeptidase activity"/>
    <property type="evidence" value="ECO:0007669"/>
    <property type="project" value="InterPro"/>
</dbReference>
<comment type="similarity">
    <text evidence="1 5">Belongs to the peptidase S8 family.</text>
</comment>
<reference evidence="7 8" key="2">
    <citation type="submission" date="2016-08" db="EMBL/GenBank/DDBJ databases">
        <title>Pervasive Adenine N6-methylation of Active Genes in Fungi.</title>
        <authorList>
            <consortium name="DOE Joint Genome Institute"/>
            <person name="Mondo S.J."/>
            <person name="Dannebaum R.O."/>
            <person name="Kuo R.C."/>
            <person name="Labutti K."/>
            <person name="Haridas S."/>
            <person name="Kuo A."/>
            <person name="Salamov A."/>
            <person name="Ahrendt S.R."/>
            <person name="Lipzen A."/>
            <person name="Sullivan W."/>
            <person name="Andreopoulos W.B."/>
            <person name="Clum A."/>
            <person name="Lindquist E."/>
            <person name="Daum C."/>
            <person name="Ramamoorthy G.K."/>
            <person name="Gryganskyi A."/>
            <person name="Culley D."/>
            <person name="Magnuson J.K."/>
            <person name="James T.Y."/>
            <person name="O'Malley M.A."/>
            <person name="Stajich J.E."/>
            <person name="Spatafora J.W."/>
            <person name="Visel A."/>
            <person name="Grigoriev I.V."/>
        </authorList>
    </citation>
    <scope>NUCLEOTIDE SEQUENCE [LARGE SCALE GENOMIC DNA]</scope>
    <source>
        <strain evidence="7 8">S4</strain>
    </source>
</reference>
<gene>
    <name evidence="7" type="ORF">BCR32DRAFT_251764</name>
</gene>
<proteinExistence type="inferred from homology"/>
<dbReference type="AlphaFoldDB" id="A0A1Y1VKN9"/>
<name>A0A1Y1VKN9_9FUNG</name>
<accession>A0A1Y1VKN9</accession>
<dbReference type="InterPro" id="IPR050131">
    <property type="entry name" value="Peptidase_S8_subtilisin-like"/>
</dbReference>
<dbReference type="EMBL" id="MCFG01000703">
    <property type="protein sequence ID" value="ORX58660.1"/>
    <property type="molecule type" value="Genomic_DNA"/>
</dbReference>
<dbReference type="PROSITE" id="PS00138">
    <property type="entry name" value="SUBTILASE_SER"/>
    <property type="match status" value="1"/>
</dbReference>
<evidence type="ECO:0000256" key="5">
    <source>
        <dbReference type="PROSITE-ProRule" id="PRU01240"/>
    </source>
</evidence>
<comment type="caution">
    <text evidence="5">Lacks conserved residue(s) required for the propagation of feature annotation.</text>
</comment>
<sequence>MVSSSAAGTLYGVAKKANIHMVAIDYNNVNAIRSFDYILQSDAIPHKTVINLSFGNNEYSKVEDDKLTDLINKGYIIIVAAGNDFKNCCAPKTSKKFNSFAGYRKAITVGAILSELRTNGYQSSSYTNYGDCISKIEKGKTNLSITGSGTSSAAPLVAGVVATIMSEHPDIEFDNELMRKYLIDMSIKGAIHGLKDNTPNRFVNNGKRTLYYPNIIDRQCGTKNKVTCSDGCCTKDGECIPFENNPGDKCFIENGCQSEFGYCTSKEKSIKDCEKELKENKKCFVNISLDDEKEIFKIIEDDVDECDDEINSYNDCFIESLNDIDFDDEDGYTRKYAIRRCNAVKSDKCKNIYENPKEALLENPSCNIVNKVNPFDAYTKFGEETFKNTLSYLEDFNKKCEKILKNPVQQCNKELENYKECYTALSEKYFR</sequence>
<keyword evidence="4" id="KW-0720">Serine protease</keyword>